<reference evidence="1" key="2">
    <citation type="journal article" date="2015" name="Data Brief">
        <title>Shoot transcriptome of the giant reed, Arundo donax.</title>
        <authorList>
            <person name="Barrero R.A."/>
            <person name="Guerrero F.D."/>
            <person name="Moolhuijzen P."/>
            <person name="Goolsby J.A."/>
            <person name="Tidwell J."/>
            <person name="Bellgard S.E."/>
            <person name="Bellgard M.I."/>
        </authorList>
    </citation>
    <scope>NUCLEOTIDE SEQUENCE</scope>
    <source>
        <tissue evidence="1">Shoot tissue taken approximately 20 cm above the soil surface</tissue>
    </source>
</reference>
<evidence type="ECO:0000313" key="1">
    <source>
        <dbReference type="EMBL" id="JAD82970.1"/>
    </source>
</evidence>
<organism evidence="1">
    <name type="scientific">Arundo donax</name>
    <name type="common">Giant reed</name>
    <name type="synonym">Donax arundinaceus</name>
    <dbReference type="NCBI Taxonomy" id="35708"/>
    <lineage>
        <taxon>Eukaryota</taxon>
        <taxon>Viridiplantae</taxon>
        <taxon>Streptophyta</taxon>
        <taxon>Embryophyta</taxon>
        <taxon>Tracheophyta</taxon>
        <taxon>Spermatophyta</taxon>
        <taxon>Magnoliopsida</taxon>
        <taxon>Liliopsida</taxon>
        <taxon>Poales</taxon>
        <taxon>Poaceae</taxon>
        <taxon>PACMAD clade</taxon>
        <taxon>Arundinoideae</taxon>
        <taxon>Arundineae</taxon>
        <taxon>Arundo</taxon>
    </lineage>
</organism>
<dbReference type="EMBL" id="GBRH01214925">
    <property type="protein sequence ID" value="JAD82970.1"/>
    <property type="molecule type" value="Transcribed_RNA"/>
</dbReference>
<reference evidence="1" key="1">
    <citation type="submission" date="2014-09" db="EMBL/GenBank/DDBJ databases">
        <authorList>
            <person name="Magalhaes I.L.F."/>
            <person name="Oliveira U."/>
            <person name="Santos F.R."/>
            <person name="Vidigal T.H.D.A."/>
            <person name="Brescovit A.D."/>
            <person name="Santos A.J."/>
        </authorList>
    </citation>
    <scope>NUCLEOTIDE SEQUENCE</scope>
    <source>
        <tissue evidence="1">Shoot tissue taken approximately 20 cm above the soil surface</tissue>
    </source>
</reference>
<dbReference type="AlphaFoldDB" id="A0A0A9DBC6"/>
<accession>A0A0A9DBC6</accession>
<sequence>MYLSDKLLQGSSILIKLRFCVVDLNSFRWSLSCIPRAHDVM</sequence>
<proteinExistence type="predicted"/>
<protein>
    <submittedName>
        <fullName evidence="1">Uncharacterized protein</fullName>
    </submittedName>
</protein>
<name>A0A0A9DBC6_ARUDO</name>